<dbReference type="Pfam" id="PF01522">
    <property type="entry name" value="Polysacc_deac_1"/>
    <property type="match status" value="1"/>
</dbReference>
<proteinExistence type="inferred from homology"/>
<dbReference type="Gene3D" id="3.20.20.370">
    <property type="entry name" value="Glycoside hydrolase/deacetylase"/>
    <property type="match status" value="1"/>
</dbReference>
<dbReference type="InterPro" id="IPR002509">
    <property type="entry name" value="NODB_dom"/>
</dbReference>
<keyword evidence="7" id="KW-1185">Reference proteome</keyword>
<name>A0A1Y5U2Q8_9PROT</name>
<sequence>MNRSFTWPNDARLAMSFVINIEEGSEMSTARGDKGPEPVDELGVALKAPIRNYVNESNYQYGVRAGAARIFGAFAKHRIATTVTAAAMSLENAPELATMITSGGHETCSHGWRWIHQFSYDEAREREFIDKAVKSIEATTGTRPYGWLSRYLHTDRTHRLLVEAGFEYHMDDLSDDTPRWQLVETSDGLKPLVIVPYALDTNDMKFWLAPGYTPAQWLEYAVATFDRLYEEGADGPKMMSLGLHLRIIGRPGRIAALEQFIQHVVSHQDVWCAPRLDIARHFAAQVPAPTSEAVHG</sequence>
<evidence type="ECO:0000256" key="2">
    <source>
        <dbReference type="ARBA" id="ARBA00010973"/>
    </source>
</evidence>
<dbReference type="GO" id="GO:0005975">
    <property type="term" value="P:carbohydrate metabolic process"/>
    <property type="evidence" value="ECO:0007669"/>
    <property type="project" value="InterPro"/>
</dbReference>
<comment type="similarity">
    <text evidence="2">Belongs to the polysaccharide deacetylase family.</text>
</comment>
<dbReference type="PROSITE" id="PS51677">
    <property type="entry name" value="NODB"/>
    <property type="match status" value="1"/>
</dbReference>
<dbReference type="GO" id="GO:0016810">
    <property type="term" value="F:hydrolase activity, acting on carbon-nitrogen (but not peptide) bonds"/>
    <property type="evidence" value="ECO:0007669"/>
    <property type="project" value="InterPro"/>
</dbReference>
<evidence type="ECO:0000256" key="1">
    <source>
        <dbReference type="ARBA" id="ARBA00003236"/>
    </source>
</evidence>
<evidence type="ECO:0000313" key="6">
    <source>
        <dbReference type="EMBL" id="SLN75412.1"/>
    </source>
</evidence>
<reference evidence="6 7" key="1">
    <citation type="submission" date="2017-03" db="EMBL/GenBank/DDBJ databases">
        <authorList>
            <person name="Afonso C.L."/>
            <person name="Miller P.J."/>
            <person name="Scott M.A."/>
            <person name="Spackman E."/>
            <person name="Goraichik I."/>
            <person name="Dimitrov K.M."/>
            <person name="Suarez D.L."/>
            <person name="Swayne D.E."/>
        </authorList>
    </citation>
    <scope>NUCLEOTIDE SEQUENCE [LARGE SCALE GENOMIC DNA]</scope>
    <source>
        <strain evidence="6 7">CECT 7691</strain>
    </source>
</reference>
<feature type="domain" description="NodB homology" evidence="5">
    <location>
        <begin position="53"/>
        <end position="273"/>
    </location>
</feature>
<organism evidence="6 7">
    <name type="scientific">Oceanibacterium hippocampi</name>
    <dbReference type="NCBI Taxonomy" id="745714"/>
    <lineage>
        <taxon>Bacteria</taxon>
        <taxon>Pseudomonadati</taxon>
        <taxon>Pseudomonadota</taxon>
        <taxon>Alphaproteobacteria</taxon>
        <taxon>Sneathiellales</taxon>
        <taxon>Sneathiellaceae</taxon>
        <taxon>Oceanibacterium</taxon>
    </lineage>
</organism>
<dbReference type="InParanoid" id="A0A1Y5U2Q8"/>
<gene>
    <name evidence="6" type="primary">pgdA_2</name>
    <name evidence="6" type="ORF">OCH7691_03853</name>
</gene>
<dbReference type="RefSeq" id="WP_085885198.1">
    <property type="nucleotide sequence ID" value="NZ_FWFR01000004.1"/>
</dbReference>
<keyword evidence="6" id="KW-0378">Hydrolase</keyword>
<protein>
    <recommendedName>
        <fullName evidence="3">Chitooligosaccharide deacetylase</fullName>
    </recommendedName>
    <alternativeName>
        <fullName evidence="4">Nodulation protein B</fullName>
    </alternativeName>
</protein>
<dbReference type="PANTHER" id="PTHR43123:SF1">
    <property type="entry name" value="POLYSACCHARIDE DEACETYLASE-RELATED"/>
    <property type="match status" value="1"/>
</dbReference>
<dbReference type="AlphaFoldDB" id="A0A1Y5U2Q8"/>
<accession>A0A1Y5U2Q8</accession>
<evidence type="ECO:0000313" key="7">
    <source>
        <dbReference type="Proteomes" id="UP000193200"/>
    </source>
</evidence>
<dbReference type="InterPro" id="IPR011330">
    <property type="entry name" value="Glyco_hydro/deAcase_b/a-brl"/>
</dbReference>
<dbReference type="OrthoDB" id="9787041at2"/>
<dbReference type="EMBL" id="FWFR01000004">
    <property type="protein sequence ID" value="SLN75412.1"/>
    <property type="molecule type" value="Genomic_DNA"/>
</dbReference>
<dbReference type="PANTHER" id="PTHR43123">
    <property type="entry name" value="POLYSACCHARIDE DEACETYLASE-RELATED"/>
    <property type="match status" value="1"/>
</dbReference>
<comment type="function">
    <text evidence="1">Is involved in generating a small heat-stable compound (Nod), an acylated oligomer of N-acetylglucosamine, that stimulates mitosis in various plant protoplasts.</text>
</comment>
<dbReference type="SUPFAM" id="SSF88713">
    <property type="entry name" value="Glycoside hydrolase/deacetylase"/>
    <property type="match status" value="1"/>
</dbReference>
<evidence type="ECO:0000259" key="5">
    <source>
        <dbReference type="PROSITE" id="PS51677"/>
    </source>
</evidence>
<dbReference type="Proteomes" id="UP000193200">
    <property type="component" value="Unassembled WGS sequence"/>
</dbReference>
<evidence type="ECO:0000256" key="3">
    <source>
        <dbReference type="ARBA" id="ARBA00020071"/>
    </source>
</evidence>
<evidence type="ECO:0000256" key="4">
    <source>
        <dbReference type="ARBA" id="ARBA00032976"/>
    </source>
</evidence>